<evidence type="ECO:0000313" key="3">
    <source>
        <dbReference type="Proteomes" id="UP001300012"/>
    </source>
</evidence>
<evidence type="ECO:0000259" key="1">
    <source>
        <dbReference type="Pfam" id="PF00561"/>
    </source>
</evidence>
<proteinExistence type="predicted"/>
<dbReference type="InterPro" id="IPR000073">
    <property type="entry name" value="AB_hydrolase_1"/>
</dbReference>
<sequence>MTLPFLAEDSTFFAAAVKASEQSAAPSQEANSRFFPGFRQGFIRTNGAIINTLVGGSGPPLLLLHGHPETHVAWHKVAGTLAKSFTVVMTDLRGYGDSSKPDGGPNHIHYSKREIGLDQIQVMNMLGFRRFQAVGHDRGGRVLFQMMLDHPYAVERSVVLDIAPTTQMYAHTNQEFATKYFWWFFQIQPAPLPERMIDAMPELYLANHLSAQSRTPGAVTPEAFAEYLRCYRNPACIHSVCEDYRASVTIDVSIENEQNGLKAAQPFLVLWGQKGTVGQLFDVLGLWREHATDISGYPLPCGHLIPEEDPQGLLRALLRFLRV</sequence>
<name>A0ABT1YA84_9BACL</name>
<dbReference type="PANTHER" id="PTHR43329">
    <property type="entry name" value="EPOXIDE HYDROLASE"/>
    <property type="match status" value="1"/>
</dbReference>
<feature type="domain" description="AB hydrolase-1" evidence="1">
    <location>
        <begin position="59"/>
        <end position="310"/>
    </location>
</feature>
<gene>
    <name evidence="2" type="ORF">NV381_02685</name>
</gene>
<organism evidence="2 3">
    <name type="scientific">Paenibacillus radicis</name>
    <name type="common">ex Xue et al. 2023</name>
    <dbReference type="NCBI Taxonomy" id="2972489"/>
    <lineage>
        <taxon>Bacteria</taxon>
        <taxon>Bacillati</taxon>
        <taxon>Bacillota</taxon>
        <taxon>Bacilli</taxon>
        <taxon>Bacillales</taxon>
        <taxon>Paenibacillaceae</taxon>
        <taxon>Paenibacillus</taxon>
    </lineage>
</organism>
<dbReference type="RefSeq" id="WP_258211724.1">
    <property type="nucleotide sequence ID" value="NZ_JANQBD010000002.1"/>
</dbReference>
<dbReference type="InterPro" id="IPR029058">
    <property type="entry name" value="AB_hydrolase_fold"/>
</dbReference>
<dbReference type="GO" id="GO:0016787">
    <property type="term" value="F:hydrolase activity"/>
    <property type="evidence" value="ECO:0007669"/>
    <property type="project" value="UniProtKB-KW"/>
</dbReference>
<comment type="caution">
    <text evidence="2">The sequence shown here is derived from an EMBL/GenBank/DDBJ whole genome shotgun (WGS) entry which is preliminary data.</text>
</comment>
<dbReference type="Gene3D" id="3.40.50.1820">
    <property type="entry name" value="alpha/beta hydrolase"/>
    <property type="match status" value="1"/>
</dbReference>
<dbReference type="EMBL" id="JANQBD010000002">
    <property type="protein sequence ID" value="MCR8630101.1"/>
    <property type="molecule type" value="Genomic_DNA"/>
</dbReference>
<keyword evidence="3" id="KW-1185">Reference proteome</keyword>
<evidence type="ECO:0000313" key="2">
    <source>
        <dbReference type="EMBL" id="MCR8630101.1"/>
    </source>
</evidence>
<dbReference type="Proteomes" id="UP001300012">
    <property type="component" value="Unassembled WGS sequence"/>
</dbReference>
<keyword evidence="2" id="KW-0378">Hydrolase</keyword>
<protein>
    <submittedName>
        <fullName evidence="2">Alpha/beta hydrolase</fullName>
    </submittedName>
</protein>
<accession>A0ABT1YA84</accession>
<dbReference type="Pfam" id="PF00561">
    <property type="entry name" value="Abhydrolase_1"/>
    <property type="match status" value="1"/>
</dbReference>
<reference evidence="2 3" key="1">
    <citation type="submission" date="2022-08" db="EMBL/GenBank/DDBJ databases">
        <title>Paenibacillus endoradicis sp. nov., Paenibacillus radicibacter sp. nov and Paenibacillus pararadicis sp. nov., three cold-adapted plant growth-promoting bacteria isolated from root of Larix gmelinii in Great Khingan.</title>
        <authorList>
            <person name="Xue H."/>
        </authorList>
    </citation>
    <scope>NUCLEOTIDE SEQUENCE [LARGE SCALE GENOMIC DNA]</scope>
    <source>
        <strain evidence="2 3">N5-1-1-5</strain>
    </source>
</reference>
<dbReference type="SUPFAM" id="SSF53474">
    <property type="entry name" value="alpha/beta-Hydrolases"/>
    <property type="match status" value="1"/>
</dbReference>